<name>A0A7R8WZX6_9CRUS</name>
<dbReference type="SUPFAM" id="SSF64438">
    <property type="entry name" value="CNF1/YfiH-like putative cysteine hydrolases"/>
    <property type="match status" value="1"/>
</dbReference>
<dbReference type="Pfam" id="PF03975">
    <property type="entry name" value="CheD"/>
    <property type="match status" value="1"/>
</dbReference>
<dbReference type="GO" id="GO:0050568">
    <property type="term" value="F:protein-glutamine glutaminase activity"/>
    <property type="evidence" value="ECO:0007669"/>
    <property type="project" value="InterPro"/>
</dbReference>
<protein>
    <submittedName>
        <fullName evidence="1">Uncharacterized protein</fullName>
    </submittedName>
</protein>
<dbReference type="InterPro" id="IPR038592">
    <property type="entry name" value="CheD-like_sf"/>
</dbReference>
<dbReference type="EMBL" id="OB700882">
    <property type="protein sequence ID" value="CAD7238407.1"/>
    <property type="molecule type" value="Genomic_DNA"/>
</dbReference>
<reference evidence="1" key="1">
    <citation type="submission" date="2020-11" db="EMBL/GenBank/DDBJ databases">
        <authorList>
            <person name="Tran Van P."/>
        </authorList>
    </citation>
    <scope>NUCLEOTIDE SEQUENCE</scope>
</reference>
<dbReference type="GO" id="GO:0006935">
    <property type="term" value="P:chemotaxis"/>
    <property type="evidence" value="ECO:0007669"/>
    <property type="project" value="InterPro"/>
</dbReference>
<sequence>MCHYMLPDRGSKPFDGRLDGRYANEALALLVNEIKKAKTEPNEYVAKVFGGGSMIDSSTLNISGRNIEAGRNLVARYGFQMEGECLGGVGHRNVIFDLWSGQIWLKTNEAHGNN</sequence>
<dbReference type="InterPro" id="IPR011324">
    <property type="entry name" value="Cytotoxic_necrot_fac-like_cat"/>
</dbReference>
<dbReference type="Gene3D" id="3.30.1330.200">
    <property type="match status" value="1"/>
</dbReference>
<organism evidence="1">
    <name type="scientific">Cyprideis torosa</name>
    <dbReference type="NCBI Taxonomy" id="163714"/>
    <lineage>
        <taxon>Eukaryota</taxon>
        <taxon>Metazoa</taxon>
        <taxon>Ecdysozoa</taxon>
        <taxon>Arthropoda</taxon>
        <taxon>Crustacea</taxon>
        <taxon>Oligostraca</taxon>
        <taxon>Ostracoda</taxon>
        <taxon>Podocopa</taxon>
        <taxon>Podocopida</taxon>
        <taxon>Cytherocopina</taxon>
        <taxon>Cytheroidea</taxon>
        <taxon>Cytherideidae</taxon>
        <taxon>Cyprideis</taxon>
    </lineage>
</organism>
<accession>A0A7R8WZX6</accession>
<gene>
    <name evidence="1" type="ORF">CTOB1V02_LOCUS16222</name>
</gene>
<dbReference type="InterPro" id="IPR005659">
    <property type="entry name" value="Chemorcpt_Glu_NH3ase_CheD"/>
</dbReference>
<dbReference type="PANTHER" id="PTHR35147:SF3">
    <property type="entry name" value="CHEMORECEPTOR GLUTAMINE DEAMIDASE CHED 1-RELATED"/>
    <property type="match status" value="1"/>
</dbReference>
<dbReference type="AlphaFoldDB" id="A0A7R8WZX6"/>
<dbReference type="PANTHER" id="PTHR35147">
    <property type="entry name" value="CHEMORECEPTOR GLUTAMINE DEAMIDASE CHED-RELATED"/>
    <property type="match status" value="1"/>
</dbReference>
<evidence type="ECO:0000313" key="1">
    <source>
        <dbReference type="EMBL" id="CAD7238407.1"/>
    </source>
</evidence>
<dbReference type="CDD" id="cd16352">
    <property type="entry name" value="CheD"/>
    <property type="match status" value="1"/>
</dbReference>
<proteinExistence type="predicted"/>